<sequence>MDYPEELLHFIWRYRLYDQVNLKTKEGEALKVIDVGLYNQNAGPDFEYALIELDHVRWKGHVEIHLNEVDWKQHGHHLDPAYNATILHVVWKGGAGDIERSDGTLMPTLLLSDYVKPQLLQRYNDLSKQHLKIPCEGRMEQVLTLLKPGWLTRLAIERLEAKCKRNSGWLNATKQDWERVFLIGVARAFGTNVNAIAFEELLYRIAPNLLYKYLDAPEKITALLFGVAGFLEEECNDDYFVELKTMYSVLKKLHGLQNMSPTYWKFMRTRPYNFPTYRLAQLAAQLPVLVYGLERMRTTDCLQQLLGRMRSTELDAYWITHYRFGKATKKHSTRWSDAYLHLVAINCFIPVLFSYGKFLGQDHLTERALAWMEQLPTEKNAVIAYYKTQGISCQSAADSQALLHLKTAYCDRKKCLDCAIGVVILRPSN</sequence>
<proteinExistence type="predicted"/>
<organism evidence="1 2">
    <name type="scientific">Sphingobacterium faecale</name>
    <dbReference type="NCBI Taxonomy" id="2803775"/>
    <lineage>
        <taxon>Bacteria</taxon>
        <taxon>Pseudomonadati</taxon>
        <taxon>Bacteroidota</taxon>
        <taxon>Sphingobacteriia</taxon>
        <taxon>Sphingobacteriales</taxon>
        <taxon>Sphingobacteriaceae</taxon>
        <taxon>Sphingobacterium</taxon>
    </lineage>
</organism>
<dbReference type="Pfam" id="PF11013">
    <property type="entry name" value="DUF2851"/>
    <property type="match status" value="1"/>
</dbReference>
<evidence type="ECO:0000313" key="1">
    <source>
        <dbReference type="EMBL" id="MBL1407669.1"/>
    </source>
</evidence>
<dbReference type="EMBL" id="JAERTY010000001">
    <property type="protein sequence ID" value="MBL1407669.1"/>
    <property type="molecule type" value="Genomic_DNA"/>
</dbReference>
<dbReference type="Proteomes" id="UP000625283">
    <property type="component" value="Unassembled WGS sequence"/>
</dbReference>
<dbReference type="RefSeq" id="WP_202101457.1">
    <property type="nucleotide sequence ID" value="NZ_JAERTY010000001.1"/>
</dbReference>
<comment type="caution">
    <text evidence="1">The sequence shown here is derived from an EMBL/GenBank/DDBJ whole genome shotgun (WGS) entry which is preliminary data.</text>
</comment>
<reference evidence="1 2" key="1">
    <citation type="submission" date="2021-01" db="EMBL/GenBank/DDBJ databases">
        <title>C459-1 draft genome sequence.</title>
        <authorList>
            <person name="Zhang X.-F."/>
        </authorList>
    </citation>
    <scope>NUCLEOTIDE SEQUENCE [LARGE SCALE GENOMIC DNA]</scope>
    <source>
        <strain evidence="2">C459-1</strain>
    </source>
</reference>
<protein>
    <submittedName>
        <fullName evidence="1">DUF2851 family protein</fullName>
    </submittedName>
</protein>
<accession>A0ABS1QZC5</accession>
<dbReference type="InterPro" id="IPR021272">
    <property type="entry name" value="DUF2851"/>
</dbReference>
<keyword evidence="2" id="KW-1185">Reference proteome</keyword>
<evidence type="ECO:0000313" key="2">
    <source>
        <dbReference type="Proteomes" id="UP000625283"/>
    </source>
</evidence>
<name>A0ABS1QZC5_9SPHI</name>
<gene>
    <name evidence="1" type="ORF">JKG61_02770</name>
</gene>